<organism evidence="5 6">
    <name type="scientific">Butyrivibrio fibrisolvens</name>
    <dbReference type="NCBI Taxonomy" id="831"/>
    <lineage>
        <taxon>Bacteria</taxon>
        <taxon>Bacillati</taxon>
        <taxon>Bacillota</taxon>
        <taxon>Clostridia</taxon>
        <taxon>Lachnospirales</taxon>
        <taxon>Lachnospiraceae</taxon>
        <taxon>Butyrivibrio</taxon>
    </lineage>
</organism>
<protein>
    <recommendedName>
        <fullName evidence="4">Tyr recombinase domain-containing protein</fullName>
    </recommendedName>
</protein>
<evidence type="ECO:0000313" key="6">
    <source>
        <dbReference type="Proteomes" id="UP000245488"/>
    </source>
</evidence>
<keyword evidence="6" id="KW-1185">Reference proteome</keyword>
<comment type="similarity">
    <text evidence="1">Belongs to the 'phage' integrase family.</text>
</comment>
<dbReference type="AlphaFoldDB" id="A0A317FYC5"/>
<dbReference type="SUPFAM" id="SSF56349">
    <property type="entry name" value="DNA breaking-rejoining enzymes"/>
    <property type="match status" value="1"/>
</dbReference>
<dbReference type="RefSeq" id="WP_110072103.1">
    <property type="nucleotide sequence ID" value="NZ_CM009896.1"/>
</dbReference>
<name>A0A317FYC5_BUTFI</name>
<dbReference type="EMBL" id="NXNG01000001">
    <property type="protein sequence ID" value="PWT26227.1"/>
    <property type="molecule type" value="Genomic_DNA"/>
</dbReference>
<dbReference type="InterPro" id="IPR011010">
    <property type="entry name" value="DNA_brk_join_enz"/>
</dbReference>
<sequence>MARPRDTRFYEIPLPDEIPKSQKWLISYHENCRRLVGYMEQQGAGQTVYYSTIQCLQRFRNYLLDSDLCYSYTESIRWLDNTKFYPKGFKITLFRLSDIYEHGEVQPVNAFPVAVPYSNLLHEPWNELLQGYLNTLDFMESYMSDIRNRIARFFYAIQLQGVSSPSEITFELIEQYCMTDVHRSKEMDAIYTYSIGDIILYMANRGLCSHGLGWYPYFRMHNRIFDIKDFTDEQIAVIKHYRDDSLDFPSEEYAVAVESFLIDFNKLGYSESPCKMAAYTLHNLLLFLEMNSLGYHKEIAAVWLEREKTYHEKRGWFQASRTLYLFDIYTREGCIMPQSLNITRALRCEALPDWCLAELDEYLEVKNKEDWAASTIDMIRSSVTRFCEYLADSGLKGFEEIDASVIKGFNLCDYHDTPEGKNAYNVRIRKFLKHLERKNIIPYGLNEALLCTSENRERIVITLTDDEKQSIKEKQDASTASIELRDNAMMLLGLKMGIRSIDIVNLKLDDLDWKNQCIRIYQKKTSHEIMLPMPTEVGNAIYLYISNGRANKKTSSRYLFIKNRVPYDALKRSVCRQALKRMLPGRSTPGSGFHVTRRTYATDQLRKGTDKQGLADLLGHRDTTSIKHYLNLDEERMRMCPISLSDSGLLMKGGRYDRV</sequence>
<evidence type="ECO:0000256" key="2">
    <source>
        <dbReference type="ARBA" id="ARBA00023125"/>
    </source>
</evidence>
<dbReference type="PANTHER" id="PTHR30349">
    <property type="entry name" value="PHAGE INTEGRASE-RELATED"/>
    <property type="match status" value="1"/>
</dbReference>
<dbReference type="GO" id="GO:0015074">
    <property type="term" value="P:DNA integration"/>
    <property type="evidence" value="ECO:0007669"/>
    <property type="project" value="InterPro"/>
</dbReference>
<dbReference type="GO" id="GO:0006310">
    <property type="term" value="P:DNA recombination"/>
    <property type="evidence" value="ECO:0007669"/>
    <property type="project" value="UniProtKB-KW"/>
</dbReference>
<keyword evidence="3" id="KW-0233">DNA recombination</keyword>
<keyword evidence="2" id="KW-0238">DNA-binding</keyword>
<dbReference type="PANTHER" id="PTHR30349:SF41">
    <property type="entry name" value="INTEGRASE_RECOMBINASE PROTEIN MJ0367-RELATED"/>
    <property type="match status" value="1"/>
</dbReference>
<evidence type="ECO:0000313" key="5">
    <source>
        <dbReference type="EMBL" id="PWT26227.1"/>
    </source>
</evidence>
<evidence type="ECO:0000259" key="4">
    <source>
        <dbReference type="PROSITE" id="PS51898"/>
    </source>
</evidence>
<dbReference type="GO" id="GO:0003677">
    <property type="term" value="F:DNA binding"/>
    <property type="evidence" value="ECO:0007669"/>
    <property type="project" value="UniProtKB-KW"/>
</dbReference>
<proteinExistence type="inferred from homology"/>
<dbReference type="PROSITE" id="PS51898">
    <property type="entry name" value="TYR_RECOMBINASE"/>
    <property type="match status" value="1"/>
</dbReference>
<evidence type="ECO:0000256" key="1">
    <source>
        <dbReference type="ARBA" id="ARBA00008857"/>
    </source>
</evidence>
<dbReference type="Gene3D" id="1.10.443.10">
    <property type="entry name" value="Intergrase catalytic core"/>
    <property type="match status" value="1"/>
</dbReference>
<reference evidence="5 6" key="1">
    <citation type="submission" date="2017-09" db="EMBL/GenBank/DDBJ databases">
        <title>High-quality draft genome sequence of Butyrivibrio fibrisolvens INBov1, isolated from cow rumen.</title>
        <authorList>
            <person name="Rodriguez Hernaez J."/>
            <person name="Rivarola M."/>
            <person name="Paniego N."/>
            <person name="Cravero S."/>
            <person name="Ceron Cucchi M."/>
            <person name="Martinez M.C."/>
        </authorList>
    </citation>
    <scope>NUCLEOTIDE SEQUENCE [LARGE SCALE GENOMIC DNA]</scope>
    <source>
        <strain evidence="5 6">INBov1</strain>
    </source>
</reference>
<dbReference type="Gene3D" id="1.10.150.130">
    <property type="match status" value="1"/>
</dbReference>
<dbReference type="InterPro" id="IPR010998">
    <property type="entry name" value="Integrase_recombinase_N"/>
</dbReference>
<accession>A0A317FYC5</accession>
<dbReference type="Proteomes" id="UP000245488">
    <property type="component" value="Chromosome"/>
</dbReference>
<dbReference type="Pfam" id="PF00589">
    <property type="entry name" value="Phage_integrase"/>
    <property type="match status" value="1"/>
</dbReference>
<gene>
    <name evidence="5" type="ORF">CPT75_03370</name>
</gene>
<feature type="domain" description="Tyr recombinase" evidence="4">
    <location>
        <begin position="458"/>
        <end position="642"/>
    </location>
</feature>
<dbReference type="InterPro" id="IPR002104">
    <property type="entry name" value="Integrase_catalytic"/>
</dbReference>
<evidence type="ECO:0000256" key="3">
    <source>
        <dbReference type="ARBA" id="ARBA00023172"/>
    </source>
</evidence>
<comment type="caution">
    <text evidence="5">The sequence shown here is derived from an EMBL/GenBank/DDBJ whole genome shotgun (WGS) entry which is preliminary data.</text>
</comment>
<dbReference type="InterPro" id="IPR013762">
    <property type="entry name" value="Integrase-like_cat_sf"/>
</dbReference>
<dbReference type="InterPro" id="IPR050090">
    <property type="entry name" value="Tyrosine_recombinase_XerCD"/>
</dbReference>